<dbReference type="GO" id="GO:0097354">
    <property type="term" value="P:prenylation"/>
    <property type="evidence" value="ECO:0007669"/>
    <property type="project" value="UniProtKB-UniRule"/>
</dbReference>
<gene>
    <name evidence="7" type="ORF">SCODWIG_00879</name>
</gene>
<keyword evidence="8" id="KW-1185">Reference proteome</keyword>
<sequence>MHGIKRKNFTQELIKQKKLKDQAKIKYYRELNNQLLIAYKTNHKYDLESFKLTSIILDLNPELNVAWNFRRKIILNYFLQNTDSNVAFDWNQELNFTMLQLKRYPKVYWIWNHRTWCLRYVNDIQMWQNELHLVDKMLAVDARNFHGWTYRRYVVSQLKKNEPSNSDLLNETEFDYTTVKINKDISNFSAWHQRASLFPGKLSQLQGYSAKLELIKNEISYLTNAIFTDAEDQSVWIYLKWFITDATIVGILQTGEGGDGYLNVLKQFEDSIQIINNDEIEFSGKDNNWCLKILIVIQTIFFDKLQVEKGGRTDDRRIMLEKLVEVDPLRKNRYLYLLK</sequence>
<evidence type="ECO:0000313" key="7">
    <source>
        <dbReference type="EMBL" id="SSD59118.1"/>
    </source>
</evidence>
<proteinExistence type="inferred from homology"/>
<evidence type="ECO:0000256" key="3">
    <source>
        <dbReference type="ARBA" id="ARBA00022679"/>
    </source>
</evidence>
<accession>A0A376B350</accession>
<dbReference type="Pfam" id="PF01239">
    <property type="entry name" value="PPTA"/>
    <property type="match status" value="4"/>
</dbReference>
<dbReference type="AlphaFoldDB" id="A0A376B350"/>
<evidence type="ECO:0000256" key="6">
    <source>
        <dbReference type="RuleBase" id="RU367120"/>
    </source>
</evidence>
<dbReference type="GO" id="GO:0005968">
    <property type="term" value="C:Rab-protein geranylgeranyltransferase complex"/>
    <property type="evidence" value="ECO:0007669"/>
    <property type="project" value="TreeGrafter"/>
</dbReference>
<dbReference type="PANTHER" id="PTHR11129">
    <property type="entry name" value="PROTEIN FARNESYLTRANSFERASE ALPHA SUBUNIT/RAB GERANYLGERANYL TRANSFERASE ALPHA SUBUNIT"/>
    <property type="match status" value="1"/>
</dbReference>
<evidence type="ECO:0000256" key="2">
    <source>
        <dbReference type="ARBA" id="ARBA00022602"/>
    </source>
</evidence>
<dbReference type="EMBL" id="UFAJ01000094">
    <property type="protein sequence ID" value="SSD59118.1"/>
    <property type="molecule type" value="Genomic_DNA"/>
</dbReference>
<dbReference type="VEuPathDB" id="FungiDB:SCODWIG_00879"/>
<dbReference type="PROSITE" id="PS51147">
    <property type="entry name" value="PFTA"/>
    <property type="match status" value="5"/>
</dbReference>
<evidence type="ECO:0000256" key="5">
    <source>
        <dbReference type="ARBA" id="ARBA00047658"/>
    </source>
</evidence>
<dbReference type="EC" id="2.5.1.60" evidence="6"/>
<evidence type="ECO:0000313" key="8">
    <source>
        <dbReference type="Proteomes" id="UP000262825"/>
    </source>
</evidence>
<name>A0A376B350_9ASCO</name>
<comment type="catalytic activity">
    <reaction evidence="5 6">
        <text>geranylgeranyl diphosphate + L-cysteinyl-[protein] = S-geranylgeranyl-L-cysteinyl-[protein] + diphosphate</text>
        <dbReference type="Rhea" id="RHEA:21240"/>
        <dbReference type="Rhea" id="RHEA-COMP:10131"/>
        <dbReference type="Rhea" id="RHEA-COMP:11537"/>
        <dbReference type="ChEBI" id="CHEBI:29950"/>
        <dbReference type="ChEBI" id="CHEBI:33019"/>
        <dbReference type="ChEBI" id="CHEBI:57533"/>
        <dbReference type="ChEBI" id="CHEBI:86021"/>
        <dbReference type="EC" id="2.5.1.60"/>
    </reaction>
</comment>
<dbReference type="Proteomes" id="UP000262825">
    <property type="component" value="Unassembled WGS sequence"/>
</dbReference>
<evidence type="ECO:0000256" key="1">
    <source>
        <dbReference type="ARBA" id="ARBA00006734"/>
    </source>
</evidence>
<protein>
    <recommendedName>
        <fullName evidence="6">Geranylgeranyl transferase type-2 subunit alpha</fullName>
        <ecNumber evidence="6">2.5.1.60</ecNumber>
    </recommendedName>
    <alternativeName>
        <fullName evidence="6">Geranylgeranyl transferase type II subunit alpha</fullName>
    </alternativeName>
</protein>
<comment type="similarity">
    <text evidence="1 6">Belongs to the protein prenyltransferase subunit alpha family.</text>
</comment>
<reference evidence="8" key="1">
    <citation type="submission" date="2018-06" db="EMBL/GenBank/DDBJ databases">
        <authorList>
            <person name="Guldener U."/>
        </authorList>
    </citation>
    <scope>NUCLEOTIDE SEQUENCE [LARGE SCALE GENOMIC DNA]</scope>
    <source>
        <strain evidence="8">UTAD17</strain>
    </source>
</reference>
<dbReference type="SUPFAM" id="SSF48439">
    <property type="entry name" value="Protein prenylyltransferase"/>
    <property type="match status" value="1"/>
</dbReference>
<dbReference type="Gene3D" id="1.25.40.120">
    <property type="entry name" value="Protein prenylyltransferase"/>
    <property type="match status" value="1"/>
</dbReference>
<dbReference type="InterPro" id="IPR002088">
    <property type="entry name" value="Prenyl_trans_a"/>
</dbReference>
<evidence type="ECO:0000256" key="4">
    <source>
        <dbReference type="ARBA" id="ARBA00022737"/>
    </source>
</evidence>
<keyword evidence="2 6" id="KW-0637">Prenyltransferase</keyword>
<dbReference type="PANTHER" id="PTHR11129:SF2">
    <property type="entry name" value="GERANYLGERANYL TRANSFERASE TYPE-2 SUBUNIT ALPHA"/>
    <property type="match status" value="1"/>
</dbReference>
<comment type="function">
    <text evidence="6">Catalyzes the transfer of a geranyl-geranyl moiety from geranyl-geranyl pyrophosphate to cysteines occuring in specific C-terminal amino acid sequences.</text>
</comment>
<keyword evidence="3 6" id="KW-0808">Transferase</keyword>
<dbReference type="GO" id="GO:0004663">
    <property type="term" value="F:Rab geranylgeranyltransferase activity"/>
    <property type="evidence" value="ECO:0007669"/>
    <property type="project" value="UniProtKB-UniRule"/>
</dbReference>
<organism evidence="7 8">
    <name type="scientific">Saccharomycodes ludwigii</name>
    <dbReference type="NCBI Taxonomy" id="36035"/>
    <lineage>
        <taxon>Eukaryota</taxon>
        <taxon>Fungi</taxon>
        <taxon>Dikarya</taxon>
        <taxon>Ascomycota</taxon>
        <taxon>Saccharomycotina</taxon>
        <taxon>Saccharomycetes</taxon>
        <taxon>Saccharomycodales</taxon>
        <taxon>Saccharomycodaceae</taxon>
        <taxon>Saccharomycodes</taxon>
    </lineage>
</organism>
<keyword evidence="4" id="KW-0677">Repeat</keyword>